<dbReference type="NCBIfam" id="NF040686">
    <property type="entry name" value="TcpD_dom"/>
    <property type="match status" value="1"/>
</dbReference>
<gene>
    <name evidence="2" type="ORF">GCM10007111_31930</name>
</gene>
<evidence type="ECO:0000313" key="2">
    <source>
        <dbReference type="EMBL" id="GGJ67674.1"/>
    </source>
</evidence>
<evidence type="ECO:0000256" key="1">
    <source>
        <dbReference type="SAM" id="Phobius"/>
    </source>
</evidence>
<dbReference type="Proteomes" id="UP000634435">
    <property type="component" value="Unassembled WGS sequence"/>
</dbReference>
<accession>A0ABQ2DQM1</accession>
<dbReference type="EMBL" id="BMPN01000005">
    <property type="protein sequence ID" value="GGJ67674.1"/>
    <property type="molecule type" value="Genomic_DNA"/>
</dbReference>
<keyword evidence="1" id="KW-0812">Transmembrane</keyword>
<sequence>MGSYLQHMILGATTGNLPDLTQVENWWLNIVVQAVTIIVIYLVAKNLARLRIGGIITCILIGGAVVFVIQNFDTVTTWVESIIELL</sequence>
<feature type="transmembrane region" description="Helical" evidence="1">
    <location>
        <begin position="26"/>
        <end position="43"/>
    </location>
</feature>
<protein>
    <submittedName>
        <fullName evidence="2">Uncharacterized protein</fullName>
    </submittedName>
</protein>
<organism evidence="2 3">
    <name type="scientific">Virgibacillus kapii</name>
    <dbReference type="NCBI Taxonomy" id="1638645"/>
    <lineage>
        <taxon>Bacteria</taxon>
        <taxon>Bacillati</taxon>
        <taxon>Bacillota</taxon>
        <taxon>Bacilli</taxon>
        <taxon>Bacillales</taxon>
        <taxon>Bacillaceae</taxon>
        <taxon>Virgibacillus</taxon>
    </lineage>
</organism>
<evidence type="ECO:0000313" key="3">
    <source>
        <dbReference type="Proteomes" id="UP000634435"/>
    </source>
</evidence>
<reference evidence="3" key="1">
    <citation type="journal article" date="2019" name="Int. J. Syst. Evol. Microbiol.">
        <title>The Global Catalogue of Microorganisms (GCM) 10K type strain sequencing project: providing services to taxonomists for standard genome sequencing and annotation.</title>
        <authorList>
            <consortium name="The Broad Institute Genomics Platform"/>
            <consortium name="The Broad Institute Genome Sequencing Center for Infectious Disease"/>
            <person name="Wu L."/>
            <person name="Ma J."/>
        </authorList>
    </citation>
    <scope>NUCLEOTIDE SEQUENCE [LARGE SCALE GENOMIC DNA]</scope>
    <source>
        <strain evidence="3">JCM 30071</strain>
    </source>
</reference>
<dbReference type="InterPro" id="IPR049746">
    <property type="entry name" value="TcpD-like_C"/>
</dbReference>
<comment type="caution">
    <text evidence="2">The sequence shown here is derived from an EMBL/GenBank/DDBJ whole genome shotgun (WGS) entry which is preliminary data.</text>
</comment>
<dbReference type="RefSeq" id="WP_188943751.1">
    <property type="nucleotide sequence ID" value="NZ_BMPN01000005.1"/>
</dbReference>
<feature type="transmembrane region" description="Helical" evidence="1">
    <location>
        <begin position="50"/>
        <end position="69"/>
    </location>
</feature>
<keyword evidence="1" id="KW-1133">Transmembrane helix</keyword>
<keyword evidence="1" id="KW-0472">Membrane</keyword>
<proteinExistence type="predicted"/>
<name>A0ABQ2DQM1_9BACI</name>
<keyword evidence="3" id="KW-1185">Reference proteome</keyword>